<sequence>MTEKNSKEIPVKRLTETRITLENRPVGPDETREIGFTLKAEEKPVGLETPLKIKIRYDEI</sequence>
<dbReference type="EMBL" id="CP026993">
    <property type="protein sequence ID" value="QLH03644.1"/>
    <property type="molecule type" value="Genomic_DNA"/>
</dbReference>
<name>A0A7D5R6Z6_9ARCH</name>
<accession>A0A7D5R6Z6</accession>
<reference evidence="1 2" key="1">
    <citation type="submission" date="2018-02" db="EMBL/GenBank/DDBJ databases">
        <title>Complete genome of Nitrosopumilus cobalaminigenes HCA1.</title>
        <authorList>
            <person name="Qin W."/>
            <person name="Zheng Y."/>
            <person name="Stahl D.A."/>
        </authorList>
    </citation>
    <scope>NUCLEOTIDE SEQUENCE [LARGE SCALE GENOMIC DNA]</scope>
    <source>
        <strain evidence="1 2">HCA1</strain>
    </source>
</reference>
<evidence type="ECO:0000313" key="1">
    <source>
        <dbReference type="EMBL" id="QLH03644.1"/>
    </source>
</evidence>
<dbReference type="Proteomes" id="UP000509771">
    <property type="component" value="Chromosome"/>
</dbReference>
<proteinExistence type="predicted"/>
<gene>
    <name evidence="1" type="ORF">C5F47_08885</name>
</gene>
<dbReference type="GeneID" id="56060176"/>
<keyword evidence="2" id="KW-1185">Reference proteome</keyword>
<organism evidence="1 2">
    <name type="scientific">Nitrosopumilus cobalaminigenes</name>
    <dbReference type="NCBI Taxonomy" id="1470066"/>
    <lineage>
        <taxon>Archaea</taxon>
        <taxon>Nitrososphaerota</taxon>
        <taxon>Nitrososphaeria</taxon>
        <taxon>Nitrosopumilales</taxon>
        <taxon>Nitrosopumilaceae</taxon>
        <taxon>Nitrosopumilus</taxon>
    </lineage>
</organism>
<dbReference type="RefSeq" id="WP_179360763.1">
    <property type="nucleotide sequence ID" value="NZ_CP026993.1"/>
</dbReference>
<dbReference type="KEGG" id="ncl:C5F47_08885"/>
<protein>
    <submittedName>
        <fullName evidence="1">Uncharacterized protein</fullName>
    </submittedName>
</protein>
<evidence type="ECO:0000313" key="2">
    <source>
        <dbReference type="Proteomes" id="UP000509771"/>
    </source>
</evidence>
<dbReference type="AlphaFoldDB" id="A0A7D5R6Z6"/>